<keyword evidence="3 5" id="KW-0808">Transferase</keyword>
<accession>A0A927JB16</accession>
<sequence>MAEFAAHLSADLARYADGHQLSPLRSMKILMSNPGARASLLLRAQENSALSRSGGWRKLLRQVTLLLTGADFVPGCRIGPGVMMQHPNGIVISGRAVIGANATILQQVTVGEAIGSDGAPPRAPRIGDGVLLGAGCKVLGGVEVGDGAAVGANAVVLQAVPAGAVAVGVPARVLPARRGPGA</sequence>
<dbReference type="Gene3D" id="2.160.10.10">
    <property type="entry name" value="Hexapeptide repeat proteins"/>
    <property type="match status" value="1"/>
</dbReference>
<evidence type="ECO:0000256" key="3">
    <source>
        <dbReference type="ARBA" id="ARBA00022679"/>
    </source>
</evidence>
<evidence type="ECO:0000256" key="2">
    <source>
        <dbReference type="ARBA" id="ARBA00018522"/>
    </source>
</evidence>
<dbReference type="Pfam" id="PF00132">
    <property type="entry name" value="Hexapep"/>
    <property type="match status" value="1"/>
</dbReference>
<evidence type="ECO:0000256" key="4">
    <source>
        <dbReference type="ARBA" id="ARBA00023315"/>
    </source>
</evidence>
<protein>
    <recommendedName>
        <fullName evidence="2 5">Serine acetyltransferase</fullName>
        <ecNumber evidence="5">2.3.1.30</ecNumber>
    </recommendedName>
</protein>
<dbReference type="InterPro" id="IPR005881">
    <property type="entry name" value="Ser_O-AcTrfase"/>
</dbReference>
<dbReference type="GO" id="GO:0005737">
    <property type="term" value="C:cytoplasm"/>
    <property type="evidence" value="ECO:0007669"/>
    <property type="project" value="InterPro"/>
</dbReference>
<keyword evidence="4 5" id="KW-0012">Acyltransferase</keyword>
<gene>
    <name evidence="6" type="ORF">HT102_05840</name>
</gene>
<dbReference type="InterPro" id="IPR011004">
    <property type="entry name" value="Trimer_LpxA-like_sf"/>
</dbReference>
<dbReference type="AlphaFoldDB" id="A0A927JB16"/>
<evidence type="ECO:0000256" key="1">
    <source>
        <dbReference type="ARBA" id="ARBA00007274"/>
    </source>
</evidence>
<proteinExistence type="inferred from homology"/>
<comment type="catalytic activity">
    <reaction evidence="5">
        <text>L-serine + acetyl-CoA = O-acetyl-L-serine + CoA</text>
        <dbReference type="Rhea" id="RHEA:24560"/>
        <dbReference type="ChEBI" id="CHEBI:33384"/>
        <dbReference type="ChEBI" id="CHEBI:57287"/>
        <dbReference type="ChEBI" id="CHEBI:57288"/>
        <dbReference type="ChEBI" id="CHEBI:58340"/>
        <dbReference type="EC" id="2.3.1.30"/>
    </reaction>
</comment>
<dbReference type="Proteomes" id="UP000642993">
    <property type="component" value="Unassembled WGS sequence"/>
</dbReference>
<keyword evidence="7" id="KW-1185">Reference proteome</keyword>
<evidence type="ECO:0000313" key="6">
    <source>
        <dbReference type="EMBL" id="MBD8506003.1"/>
    </source>
</evidence>
<dbReference type="EC" id="2.3.1.30" evidence="5"/>
<evidence type="ECO:0000256" key="5">
    <source>
        <dbReference type="PIRNR" id="PIRNR000441"/>
    </source>
</evidence>
<reference evidence="6" key="1">
    <citation type="submission" date="2020-09" db="EMBL/GenBank/DDBJ databases">
        <title>Hoyosella lacisalsi sp. nov., a halotolerant actinobacterium isolated from soil of Lake Gudzhirganskoe.</title>
        <authorList>
            <person name="Yang Q."/>
            <person name="Guo P.Y."/>
            <person name="Liu S.W."/>
            <person name="Li F.N."/>
            <person name="Sun C.H."/>
        </authorList>
    </citation>
    <scope>NUCLEOTIDE SEQUENCE</scope>
    <source>
        <strain evidence="6">G463</strain>
    </source>
</reference>
<dbReference type="GO" id="GO:0006535">
    <property type="term" value="P:cysteine biosynthetic process from serine"/>
    <property type="evidence" value="ECO:0007669"/>
    <property type="project" value="InterPro"/>
</dbReference>
<dbReference type="EMBL" id="JACYWE010000003">
    <property type="protein sequence ID" value="MBD8506003.1"/>
    <property type="molecule type" value="Genomic_DNA"/>
</dbReference>
<dbReference type="InterPro" id="IPR001451">
    <property type="entry name" value="Hexapep"/>
</dbReference>
<name>A0A927JB16_9ACTN</name>
<dbReference type="RefSeq" id="WP_192038490.1">
    <property type="nucleotide sequence ID" value="NZ_JACYWE010000003.1"/>
</dbReference>
<comment type="caution">
    <text evidence="6">The sequence shown here is derived from an EMBL/GenBank/DDBJ whole genome shotgun (WGS) entry which is preliminary data.</text>
</comment>
<dbReference type="PANTHER" id="PTHR42811">
    <property type="entry name" value="SERINE ACETYLTRANSFERASE"/>
    <property type="match status" value="1"/>
</dbReference>
<evidence type="ECO:0000313" key="7">
    <source>
        <dbReference type="Proteomes" id="UP000642993"/>
    </source>
</evidence>
<dbReference type="CDD" id="cd03354">
    <property type="entry name" value="LbH_SAT"/>
    <property type="match status" value="1"/>
</dbReference>
<comment type="similarity">
    <text evidence="1 5">Belongs to the transferase hexapeptide repeat family.</text>
</comment>
<dbReference type="InterPro" id="IPR045304">
    <property type="entry name" value="LbH_SAT"/>
</dbReference>
<dbReference type="GO" id="GO:0009001">
    <property type="term" value="F:serine O-acetyltransferase activity"/>
    <property type="evidence" value="ECO:0007669"/>
    <property type="project" value="UniProtKB-EC"/>
</dbReference>
<dbReference type="SUPFAM" id="SSF51161">
    <property type="entry name" value="Trimeric LpxA-like enzymes"/>
    <property type="match status" value="1"/>
</dbReference>
<organism evidence="6 7">
    <name type="scientific">Lolliginicoccus lacisalsi</name>
    <dbReference type="NCBI Taxonomy" id="2742202"/>
    <lineage>
        <taxon>Bacteria</taxon>
        <taxon>Bacillati</taxon>
        <taxon>Actinomycetota</taxon>
        <taxon>Actinomycetes</taxon>
        <taxon>Mycobacteriales</taxon>
        <taxon>Hoyosellaceae</taxon>
        <taxon>Lolliginicoccus</taxon>
    </lineage>
</organism>
<dbReference type="PIRSF" id="PIRSF000441">
    <property type="entry name" value="CysE"/>
    <property type="match status" value="1"/>
</dbReference>